<feature type="compositionally biased region" description="Low complexity" evidence="1">
    <location>
        <begin position="132"/>
        <end position="144"/>
    </location>
</feature>
<evidence type="ECO:0000313" key="6">
    <source>
        <dbReference type="Proteomes" id="UP000663829"/>
    </source>
</evidence>
<dbReference type="Proteomes" id="UP000682733">
    <property type="component" value="Unassembled WGS sequence"/>
</dbReference>
<feature type="region of interest" description="Disordered" evidence="1">
    <location>
        <begin position="448"/>
        <end position="477"/>
    </location>
</feature>
<sequence length="570" mass="64541">MIFLYSFRLQRTVTDYLQRKYGDKVDEFVPLYGQHAGGGNGSVYAIEQGRQFITSPPPPIQDDTYREVSQGRTTHNDYLDAKNENNLHQSSLVGSGARSNQYEFKNGNEDDNRSIAPIVTIIRAQTSDNKPNSLSASSSHSSEASNHRLMSIGVQPPSFYSNNQNSVTENIETKITRNTKKNIIINEEENYQILQAPSIEQGTYYVQEQSSPPSPRTTIIRLQGPYTTRINMATEHIADAPQWEETTLFHIQYEEPDNNSPNIATRQNAREMSNTPPPTSSNNINATNLSTSRNESSVRLGNPASPVKRASIEIVNEEPVWERLGKYDTLVDDSSVLPNKSHNNRNTYTTSDDNIQSRSDDNLKNNDYEQITKKFHNLSPHWYSDSNIYSANSDQRFAPNDDHLGNRSISFNNLDQWPAPPNFPPLNDKAEILPYDINMVMRTKDVESTLSDEDSEYESVVTEKNGRQKRYPPVADDNDDIYKTAGIDEIEIETTNLVQHPTDVYDDILPRVQTKNRTYITPQTTEQQLEHQQTITNVVRKNVEATVQRKFQTKSAAIAAAATSEHLTND</sequence>
<dbReference type="AlphaFoldDB" id="A0A813NE03"/>
<proteinExistence type="predicted"/>
<name>A0A813NE03_9BILA</name>
<organism evidence="2 6">
    <name type="scientific">Didymodactylos carnosus</name>
    <dbReference type="NCBI Taxonomy" id="1234261"/>
    <lineage>
        <taxon>Eukaryota</taxon>
        <taxon>Metazoa</taxon>
        <taxon>Spiralia</taxon>
        <taxon>Gnathifera</taxon>
        <taxon>Rotifera</taxon>
        <taxon>Eurotatoria</taxon>
        <taxon>Bdelloidea</taxon>
        <taxon>Philodinida</taxon>
        <taxon>Philodinidae</taxon>
        <taxon>Didymodactylos</taxon>
    </lineage>
</organism>
<dbReference type="EMBL" id="CAJNOQ010000002">
    <property type="protein sequence ID" value="CAF0736755.1"/>
    <property type="molecule type" value="Genomic_DNA"/>
</dbReference>
<dbReference type="OrthoDB" id="10018146at2759"/>
<dbReference type="Proteomes" id="UP000681722">
    <property type="component" value="Unassembled WGS sequence"/>
</dbReference>
<dbReference type="EMBL" id="CAJOBA010004329">
    <property type="protein sequence ID" value="CAF3709975.1"/>
    <property type="molecule type" value="Genomic_DNA"/>
</dbReference>
<dbReference type="Proteomes" id="UP000663829">
    <property type="component" value="Unassembled WGS sequence"/>
</dbReference>
<gene>
    <name evidence="2" type="ORF">GPM918_LOCUS27</name>
    <name evidence="3" type="ORF">OVA965_LOCUS11285</name>
    <name evidence="4" type="ORF">SRO942_LOCUS28</name>
    <name evidence="5" type="ORF">TMI583_LOCUS11281</name>
</gene>
<dbReference type="Proteomes" id="UP000677228">
    <property type="component" value="Unassembled WGS sequence"/>
</dbReference>
<evidence type="ECO:0000313" key="2">
    <source>
        <dbReference type="EMBL" id="CAF0736755.1"/>
    </source>
</evidence>
<dbReference type="EMBL" id="CAJNOK010004327">
    <property type="protein sequence ID" value="CAF0934001.1"/>
    <property type="molecule type" value="Genomic_DNA"/>
</dbReference>
<feature type="region of interest" description="Disordered" evidence="1">
    <location>
        <begin position="269"/>
        <end position="303"/>
    </location>
</feature>
<evidence type="ECO:0000256" key="1">
    <source>
        <dbReference type="SAM" id="MobiDB-lite"/>
    </source>
</evidence>
<reference evidence="2" key="1">
    <citation type="submission" date="2021-02" db="EMBL/GenBank/DDBJ databases">
        <authorList>
            <person name="Nowell W R."/>
        </authorList>
    </citation>
    <scope>NUCLEOTIDE SEQUENCE</scope>
</reference>
<comment type="caution">
    <text evidence="2">The sequence shown here is derived from an EMBL/GenBank/DDBJ whole genome shotgun (WGS) entry which is preliminary data.</text>
</comment>
<evidence type="ECO:0000313" key="4">
    <source>
        <dbReference type="EMBL" id="CAF3514732.1"/>
    </source>
</evidence>
<protein>
    <submittedName>
        <fullName evidence="2">Uncharacterized protein</fullName>
    </submittedName>
</protein>
<keyword evidence="6" id="KW-1185">Reference proteome</keyword>
<evidence type="ECO:0000313" key="5">
    <source>
        <dbReference type="EMBL" id="CAF3709975.1"/>
    </source>
</evidence>
<feature type="region of interest" description="Disordered" evidence="1">
    <location>
        <begin position="124"/>
        <end position="146"/>
    </location>
</feature>
<feature type="compositionally biased region" description="Polar residues" evidence="1">
    <location>
        <begin position="289"/>
        <end position="299"/>
    </location>
</feature>
<accession>A0A813NE03</accession>
<feature type="compositionally biased region" description="Polar residues" evidence="1">
    <location>
        <begin position="336"/>
        <end position="357"/>
    </location>
</feature>
<feature type="region of interest" description="Disordered" evidence="1">
    <location>
        <begin position="333"/>
        <end position="361"/>
    </location>
</feature>
<dbReference type="EMBL" id="CAJOBC010000002">
    <property type="protein sequence ID" value="CAF3514732.1"/>
    <property type="molecule type" value="Genomic_DNA"/>
</dbReference>
<evidence type="ECO:0000313" key="3">
    <source>
        <dbReference type="EMBL" id="CAF0934001.1"/>
    </source>
</evidence>